<dbReference type="PANTHER" id="PTHR42742:SF3">
    <property type="entry name" value="FRUCTOKINASE"/>
    <property type="match status" value="1"/>
</dbReference>
<evidence type="ECO:0000256" key="8">
    <source>
        <dbReference type="PIRSR" id="PIRSR036894-1"/>
    </source>
</evidence>
<evidence type="ECO:0000259" key="11">
    <source>
        <dbReference type="Pfam" id="PF21621"/>
    </source>
</evidence>
<evidence type="ECO:0000313" key="12">
    <source>
        <dbReference type="EMBL" id="ASS96777.1"/>
    </source>
</evidence>
<dbReference type="InterPro" id="IPR051804">
    <property type="entry name" value="Carb_Metab_Reg_Kinase/Isom"/>
</dbReference>
<dbReference type="InterPro" id="IPR046457">
    <property type="entry name" value="PMI_typeI_cat"/>
</dbReference>
<dbReference type="GO" id="GO:0008270">
    <property type="term" value="F:zinc ion binding"/>
    <property type="evidence" value="ECO:0007669"/>
    <property type="project" value="UniProtKB-UniRule"/>
</dbReference>
<dbReference type="PIRSF" id="PIRSF036894">
    <property type="entry name" value="PMI_Firm_short"/>
    <property type="match status" value="1"/>
</dbReference>
<dbReference type="NCBIfam" id="TIGR00218">
    <property type="entry name" value="manA"/>
    <property type="match status" value="1"/>
</dbReference>
<dbReference type="InterPro" id="IPR049071">
    <property type="entry name" value="MPI_cupin_dom"/>
</dbReference>
<gene>
    <name evidence="12" type="ORF">BS1321_24445</name>
</gene>
<comment type="similarity">
    <text evidence="2 7">Belongs to the mannose-6-phosphate isomerase type 1 family.</text>
</comment>
<dbReference type="InterPro" id="IPR001250">
    <property type="entry name" value="Man6P_Isoase-1"/>
</dbReference>
<comment type="catalytic activity">
    <reaction evidence="1 7">
        <text>D-mannose 6-phosphate = D-fructose 6-phosphate</text>
        <dbReference type="Rhea" id="RHEA:12356"/>
        <dbReference type="ChEBI" id="CHEBI:58735"/>
        <dbReference type="ChEBI" id="CHEBI:61527"/>
        <dbReference type="EC" id="5.3.1.8"/>
    </reaction>
</comment>
<dbReference type="CDD" id="cd07010">
    <property type="entry name" value="cupin_PMI_type_I_N_bac"/>
    <property type="match status" value="1"/>
</dbReference>
<proteinExistence type="inferred from homology"/>
<comment type="cofactor">
    <cofactor evidence="8">
        <name>Zn(2+)</name>
        <dbReference type="ChEBI" id="CHEBI:29105"/>
    </cofactor>
    <text evidence="8">Binds 1 zinc ion per subunit.</text>
</comment>
<evidence type="ECO:0000256" key="1">
    <source>
        <dbReference type="ARBA" id="ARBA00000757"/>
    </source>
</evidence>
<evidence type="ECO:0000259" key="10">
    <source>
        <dbReference type="Pfam" id="PF20511"/>
    </source>
</evidence>
<dbReference type="PANTHER" id="PTHR42742">
    <property type="entry name" value="TRANSCRIPTIONAL REPRESSOR MPRA"/>
    <property type="match status" value="1"/>
</dbReference>
<keyword evidence="4 7" id="KW-0479">Metal-binding</keyword>
<dbReference type="Proteomes" id="UP000214618">
    <property type="component" value="Chromosome"/>
</dbReference>
<dbReference type="InterPro" id="IPR014628">
    <property type="entry name" value="Man6P_isomerase_Firm_short"/>
</dbReference>
<protein>
    <recommendedName>
        <fullName evidence="3 7">Mannose-6-phosphate isomerase</fullName>
        <ecNumber evidence="3 7">5.3.1.8</ecNumber>
    </recommendedName>
</protein>
<dbReference type="SUPFAM" id="SSF51182">
    <property type="entry name" value="RmlC-like cupins"/>
    <property type="match status" value="1"/>
</dbReference>
<keyword evidence="6 7" id="KW-0413">Isomerase</keyword>
<feature type="binding site" evidence="8">
    <location>
        <position position="97"/>
    </location>
    <ligand>
        <name>Zn(2+)</name>
        <dbReference type="ChEBI" id="CHEBI:29105"/>
    </ligand>
</feature>
<dbReference type="Pfam" id="PF21621">
    <property type="entry name" value="MPI_cupin_dom"/>
    <property type="match status" value="1"/>
</dbReference>
<evidence type="ECO:0000256" key="4">
    <source>
        <dbReference type="ARBA" id="ARBA00022723"/>
    </source>
</evidence>
<dbReference type="InterPro" id="IPR011051">
    <property type="entry name" value="RmlC_Cupin_sf"/>
</dbReference>
<feature type="domain" description="Phosphomannose isomerase type I catalytic" evidence="10">
    <location>
        <begin position="6"/>
        <end position="105"/>
    </location>
</feature>
<keyword evidence="5 7" id="KW-0862">Zinc</keyword>
<dbReference type="Pfam" id="PF20511">
    <property type="entry name" value="PMI_typeI_cat"/>
    <property type="match status" value="1"/>
</dbReference>
<evidence type="ECO:0000256" key="5">
    <source>
        <dbReference type="ARBA" id="ARBA00022833"/>
    </source>
</evidence>
<evidence type="ECO:0000256" key="3">
    <source>
        <dbReference type="ARBA" id="ARBA00011956"/>
    </source>
</evidence>
<reference evidence="12 13" key="1">
    <citation type="submission" date="2016-10" db="EMBL/GenBank/DDBJ databases">
        <title>The whole genome sequencing and assembly of Bacillus simplex DSM 1321 strain.</title>
        <authorList>
            <person name="Park M.-K."/>
            <person name="Lee Y.-J."/>
            <person name="Yi H."/>
            <person name="Bahn Y.-S."/>
            <person name="Kim J.F."/>
            <person name="Lee D.-W."/>
        </authorList>
    </citation>
    <scope>NUCLEOTIDE SEQUENCE [LARGE SCALE GENOMIC DNA]</scope>
    <source>
        <strain evidence="12 13">DSM 1321</strain>
    </source>
</reference>
<dbReference type="EC" id="5.3.1.8" evidence="3 7"/>
<evidence type="ECO:0000313" key="13">
    <source>
        <dbReference type="Proteomes" id="UP000214618"/>
    </source>
</evidence>
<dbReference type="OrthoDB" id="9808275at2"/>
<dbReference type="EMBL" id="CP017704">
    <property type="protein sequence ID" value="ASS96777.1"/>
    <property type="molecule type" value="Genomic_DNA"/>
</dbReference>
<dbReference type="GO" id="GO:0004476">
    <property type="term" value="F:mannose-6-phosphate isomerase activity"/>
    <property type="evidence" value="ECO:0007669"/>
    <property type="project" value="UniProtKB-UniRule"/>
</dbReference>
<evidence type="ECO:0000256" key="9">
    <source>
        <dbReference type="PIRSR" id="PIRSR036894-2"/>
    </source>
</evidence>
<sequence length="315" mass="35704">MKHPIFLQPVFKEKIWGGTALRNKFHYNIPSQNTGECWAISAHPNGQSVVSAGEFKGLSLGELWEKYPGIFGGMKQGDFPLLTKILDANNDLSIQVHPNDENANNQENGTQGKTECWYIIHCEEDSEIVLGHYANTKEELINMIENKQWDRLLKRVKIKPGDFFYVPAGTIHSLGKGILVLETQQSSDSTYRVYDYDRVDSNGNLRELHLDKAIDVTIIPHELKESGCMVIKKDEATITKFVDSEYFSVYKWEVNGFFSYTQNERFQLASVIEGNGQIKTAEGTSLIKKGDHFILPFDLGDFEIKGNLELIVSHP</sequence>
<dbReference type="AlphaFoldDB" id="A0A223ENE8"/>
<evidence type="ECO:0000256" key="2">
    <source>
        <dbReference type="ARBA" id="ARBA00010772"/>
    </source>
</evidence>
<evidence type="ECO:0000256" key="6">
    <source>
        <dbReference type="ARBA" id="ARBA00023235"/>
    </source>
</evidence>
<feature type="binding site" evidence="8">
    <location>
        <position position="115"/>
    </location>
    <ligand>
        <name>Zn(2+)</name>
        <dbReference type="ChEBI" id="CHEBI:29105"/>
    </ligand>
</feature>
<feature type="binding site" evidence="8">
    <location>
        <position position="172"/>
    </location>
    <ligand>
        <name>Zn(2+)</name>
        <dbReference type="ChEBI" id="CHEBI:29105"/>
    </ligand>
</feature>
<dbReference type="RefSeq" id="WP_063236251.1">
    <property type="nucleotide sequence ID" value="NZ_BCVO01000042.1"/>
</dbReference>
<name>A0A223ENE8_9BACI</name>
<feature type="active site" evidence="9">
    <location>
        <position position="192"/>
    </location>
</feature>
<accession>A0A223ENE8</accession>
<evidence type="ECO:0000256" key="7">
    <source>
        <dbReference type="PIRNR" id="PIRNR036894"/>
    </source>
</evidence>
<organism evidence="12 13">
    <name type="scientific">Peribacillus simplex NBRC 15720 = DSM 1321</name>
    <dbReference type="NCBI Taxonomy" id="1349754"/>
    <lineage>
        <taxon>Bacteria</taxon>
        <taxon>Bacillati</taxon>
        <taxon>Bacillota</taxon>
        <taxon>Bacilli</taxon>
        <taxon>Bacillales</taxon>
        <taxon>Bacillaceae</taxon>
        <taxon>Peribacillus</taxon>
    </lineage>
</organism>
<dbReference type="Gene3D" id="2.60.120.10">
    <property type="entry name" value="Jelly Rolls"/>
    <property type="match status" value="2"/>
</dbReference>
<dbReference type="GO" id="GO:0005975">
    <property type="term" value="P:carbohydrate metabolic process"/>
    <property type="evidence" value="ECO:0007669"/>
    <property type="project" value="UniProtKB-UniRule"/>
</dbReference>
<dbReference type="GeneID" id="56475944"/>
<dbReference type="InterPro" id="IPR014710">
    <property type="entry name" value="RmlC-like_jellyroll"/>
</dbReference>
<feature type="domain" description="Mannose-6-phosphate isomerase cupin" evidence="11">
    <location>
        <begin position="237"/>
        <end position="315"/>
    </location>
</feature>